<proteinExistence type="predicted"/>
<name>A0ABR1MFK9_9PEZI</name>
<organism evidence="1 2">
    <name type="scientific">Phyllosticta citricarpa</name>
    <dbReference type="NCBI Taxonomy" id="55181"/>
    <lineage>
        <taxon>Eukaryota</taxon>
        <taxon>Fungi</taxon>
        <taxon>Dikarya</taxon>
        <taxon>Ascomycota</taxon>
        <taxon>Pezizomycotina</taxon>
        <taxon>Dothideomycetes</taxon>
        <taxon>Dothideomycetes incertae sedis</taxon>
        <taxon>Botryosphaeriales</taxon>
        <taxon>Phyllostictaceae</taxon>
        <taxon>Phyllosticta</taxon>
    </lineage>
</organism>
<protein>
    <recommendedName>
        <fullName evidence="3">Secreted protein</fullName>
    </recommendedName>
</protein>
<accession>A0ABR1MFK9</accession>
<reference evidence="1 2" key="1">
    <citation type="submission" date="2024-04" db="EMBL/GenBank/DDBJ databases">
        <title>Phyllosticta paracitricarpa is synonymous to the EU quarantine fungus P. citricarpa based on phylogenomic analyses.</title>
        <authorList>
            <consortium name="Lawrence Berkeley National Laboratory"/>
            <person name="Van Ingen-Buijs V.A."/>
            <person name="Van Westerhoven A.C."/>
            <person name="Haridas S."/>
            <person name="Skiadas P."/>
            <person name="Martin F."/>
            <person name="Groenewald J.Z."/>
            <person name="Crous P.W."/>
            <person name="Seidl M.F."/>
        </authorList>
    </citation>
    <scope>NUCLEOTIDE SEQUENCE [LARGE SCALE GENOMIC DNA]</scope>
    <source>
        <strain evidence="1 2">CBS 122670</strain>
    </source>
</reference>
<evidence type="ECO:0000313" key="2">
    <source>
        <dbReference type="Proteomes" id="UP001365128"/>
    </source>
</evidence>
<dbReference type="Proteomes" id="UP001365128">
    <property type="component" value="Unassembled WGS sequence"/>
</dbReference>
<evidence type="ECO:0000313" key="1">
    <source>
        <dbReference type="EMBL" id="KAK7548089.1"/>
    </source>
</evidence>
<evidence type="ECO:0008006" key="3">
    <source>
        <dbReference type="Google" id="ProtNLM"/>
    </source>
</evidence>
<sequence length="106" mass="12047">MRWQLRLAVLEVWMRGPPSATQTSFQYAPSRRVAAQTFVGQWSLHTTTASHCLLQRSDLPQGLWPGEDLIPFQGPVGRAMALATARRAVFKNQEAHWWYHGVIQSC</sequence>
<comment type="caution">
    <text evidence="1">The sequence shown here is derived from an EMBL/GenBank/DDBJ whole genome shotgun (WGS) entry which is preliminary data.</text>
</comment>
<gene>
    <name evidence="1" type="ORF">IWX46DRAFT_44919</name>
</gene>
<keyword evidence="2" id="KW-1185">Reference proteome</keyword>
<dbReference type="EMBL" id="JBBPDW010000011">
    <property type="protein sequence ID" value="KAK7548089.1"/>
    <property type="molecule type" value="Genomic_DNA"/>
</dbReference>